<evidence type="ECO:0000256" key="9">
    <source>
        <dbReference type="ARBA" id="ARBA00022741"/>
    </source>
</evidence>
<name>A0A0W8E6D1_9ZZZZ</name>
<reference evidence="16" key="1">
    <citation type="journal article" date="2015" name="Proc. Natl. Acad. Sci. U.S.A.">
        <title>Networks of energetic and metabolic interactions define dynamics in microbial communities.</title>
        <authorList>
            <person name="Embree M."/>
            <person name="Liu J.K."/>
            <person name="Al-Bassam M.M."/>
            <person name="Zengler K."/>
        </authorList>
    </citation>
    <scope>NUCLEOTIDE SEQUENCE</scope>
</reference>
<evidence type="ECO:0000313" key="16">
    <source>
        <dbReference type="EMBL" id="KUG04191.1"/>
    </source>
</evidence>
<evidence type="ECO:0000256" key="6">
    <source>
        <dbReference type="ARBA" id="ARBA00022490"/>
    </source>
</evidence>
<dbReference type="PROSITE" id="PS00181">
    <property type="entry name" value="GLNA_ATP"/>
    <property type="match status" value="1"/>
</dbReference>
<dbReference type="InterPro" id="IPR027303">
    <property type="entry name" value="Gln_synth_gly_rich_site"/>
</dbReference>
<dbReference type="InterPro" id="IPR027302">
    <property type="entry name" value="Gln_synth_N_conserv_site"/>
</dbReference>
<dbReference type="PANTHER" id="PTHR43785:SF12">
    <property type="entry name" value="TYPE-1 GLUTAMINE SYNTHETASE 2"/>
    <property type="match status" value="1"/>
</dbReference>
<dbReference type="InterPro" id="IPR036651">
    <property type="entry name" value="Gln_synt_N_sf"/>
</dbReference>
<dbReference type="InterPro" id="IPR004809">
    <property type="entry name" value="Gln_synth_I"/>
</dbReference>
<dbReference type="PROSITE" id="PS51987">
    <property type="entry name" value="GS_CATALYTIC"/>
    <property type="match status" value="1"/>
</dbReference>
<evidence type="ECO:0000256" key="3">
    <source>
        <dbReference type="ARBA" id="ARBA00009897"/>
    </source>
</evidence>
<comment type="catalytic activity">
    <reaction evidence="13">
        <text>L-glutamate + NH4(+) + ATP = L-glutamine + ADP + phosphate + H(+)</text>
        <dbReference type="Rhea" id="RHEA:16169"/>
        <dbReference type="ChEBI" id="CHEBI:15378"/>
        <dbReference type="ChEBI" id="CHEBI:28938"/>
        <dbReference type="ChEBI" id="CHEBI:29985"/>
        <dbReference type="ChEBI" id="CHEBI:30616"/>
        <dbReference type="ChEBI" id="CHEBI:43474"/>
        <dbReference type="ChEBI" id="CHEBI:58359"/>
        <dbReference type="ChEBI" id="CHEBI:456216"/>
        <dbReference type="EC" id="6.3.1.2"/>
    </reaction>
</comment>
<feature type="domain" description="GS catalytic" evidence="15">
    <location>
        <begin position="112"/>
        <end position="448"/>
    </location>
</feature>
<dbReference type="SMART" id="SM01230">
    <property type="entry name" value="Gln-synt_C"/>
    <property type="match status" value="1"/>
</dbReference>
<dbReference type="PANTHER" id="PTHR43785">
    <property type="entry name" value="GAMMA-GLUTAMYLPUTRESCINE SYNTHETASE"/>
    <property type="match status" value="1"/>
</dbReference>
<evidence type="ECO:0000256" key="7">
    <source>
        <dbReference type="ARBA" id="ARBA00022598"/>
    </source>
</evidence>
<evidence type="ECO:0000256" key="10">
    <source>
        <dbReference type="ARBA" id="ARBA00022840"/>
    </source>
</evidence>
<dbReference type="SUPFAM" id="SSF55931">
    <property type="entry name" value="Glutamine synthetase/guanido kinase"/>
    <property type="match status" value="1"/>
</dbReference>
<dbReference type="InterPro" id="IPR001637">
    <property type="entry name" value="Gln_synth_I_adenylation_site"/>
</dbReference>
<keyword evidence="7 16" id="KW-0436">Ligase</keyword>
<dbReference type="NCBIfam" id="TIGR00653">
    <property type="entry name" value="GlnA"/>
    <property type="match status" value="1"/>
</dbReference>
<evidence type="ECO:0000256" key="11">
    <source>
        <dbReference type="ARBA" id="ARBA00022842"/>
    </source>
</evidence>
<gene>
    <name evidence="16" type="ORF">ASZ90_018411</name>
</gene>
<dbReference type="InterPro" id="IPR008146">
    <property type="entry name" value="Gln_synth_cat_dom"/>
</dbReference>
<dbReference type="GO" id="GO:0046872">
    <property type="term" value="F:metal ion binding"/>
    <property type="evidence" value="ECO:0007669"/>
    <property type="project" value="UniProtKB-KW"/>
</dbReference>
<dbReference type="EC" id="6.3.1.2" evidence="4"/>
<organism evidence="16">
    <name type="scientific">hydrocarbon metagenome</name>
    <dbReference type="NCBI Taxonomy" id="938273"/>
    <lineage>
        <taxon>unclassified sequences</taxon>
        <taxon>metagenomes</taxon>
        <taxon>ecological metagenomes</taxon>
    </lineage>
</organism>
<evidence type="ECO:0000256" key="2">
    <source>
        <dbReference type="ARBA" id="ARBA00004496"/>
    </source>
</evidence>
<dbReference type="GO" id="GO:0006542">
    <property type="term" value="P:glutamine biosynthetic process"/>
    <property type="evidence" value="ECO:0007669"/>
    <property type="project" value="InterPro"/>
</dbReference>
<dbReference type="GO" id="GO:0005737">
    <property type="term" value="C:cytoplasm"/>
    <property type="evidence" value="ECO:0007669"/>
    <property type="project" value="UniProtKB-SubCell"/>
</dbReference>
<feature type="domain" description="GS beta-grasp" evidence="14">
    <location>
        <begin position="20"/>
        <end position="105"/>
    </location>
</feature>
<evidence type="ECO:0000259" key="14">
    <source>
        <dbReference type="PROSITE" id="PS51986"/>
    </source>
</evidence>
<keyword evidence="10" id="KW-0067">ATP-binding</keyword>
<dbReference type="Gene3D" id="3.10.20.70">
    <property type="entry name" value="Glutamine synthetase, N-terminal domain"/>
    <property type="match status" value="1"/>
</dbReference>
<comment type="subcellular location">
    <subcellularLocation>
        <location evidence="2">Cytoplasm</location>
    </subcellularLocation>
</comment>
<evidence type="ECO:0000256" key="12">
    <source>
        <dbReference type="ARBA" id="ARBA00030668"/>
    </source>
</evidence>
<keyword evidence="11" id="KW-0460">Magnesium</keyword>
<evidence type="ECO:0000256" key="4">
    <source>
        <dbReference type="ARBA" id="ARBA00012937"/>
    </source>
</evidence>
<proteinExistence type="inferred from homology"/>
<dbReference type="FunFam" id="3.30.590.10:FF:000003">
    <property type="entry name" value="Glutamine synthetase 2"/>
    <property type="match status" value="1"/>
</dbReference>
<evidence type="ECO:0000256" key="8">
    <source>
        <dbReference type="ARBA" id="ARBA00022723"/>
    </source>
</evidence>
<comment type="caution">
    <text evidence="16">The sequence shown here is derived from an EMBL/GenBank/DDBJ whole genome shotgun (WGS) entry which is preliminary data.</text>
</comment>
<sequence length="448" mass="49846">MSFNIPKEKKIEVMEKVKAHGVRFIRMQFTDIAGILKNIAIPTSQLEKALDGDLMFDGSSINWFANIEESDMFLIPDPDTFAVFPWRPSNGAVARLICDVYTPDMEPFIGDPRTNLKRIVKEAADMGYIMNAGPECEFFLFLVDDQGKPILATQDDAAYFDIAPLDLGEDARRDMVCTLEDMGFEIEASHHEVAPGQHEIDFKYGPAIQVADNIQTFKLVVKSLAERHGLHATFMAKPIAGINGSGMHTHQSLCSPEGVNAFFDPNSPNGLSDLARWYMGGIMAHARGLTAVTNSSINSYKRLVPGYEAPVYVAWSEKNRSCLVRVPAKRGASTRIEVRHPDPMCNPYMAMAVMLAAGLDGIKNKIEPPASIDKNIYHMTLAERDELFIPSLPGSLEEALDELKKDEVIMNALGPHILPKFIAAKEAECASYKLTVTPWEIREYLSRY</sequence>
<evidence type="ECO:0000256" key="5">
    <source>
        <dbReference type="ARBA" id="ARBA00021364"/>
    </source>
</evidence>
<comment type="similarity">
    <text evidence="3">Belongs to the glutamine synthetase family.</text>
</comment>
<evidence type="ECO:0000256" key="1">
    <source>
        <dbReference type="ARBA" id="ARBA00001946"/>
    </source>
</evidence>
<dbReference type="PROSITE" id="PS00182">
    <property type="entry name" value="GLNA_ADENYLATION"/>
    <property type="match status" value="1"/>
</dbReference>
<keyword evidence="6" id="KW-0963">Cytoplasm</keyword>
<protein>
    <recommendedName>
        <fullName evidence="5">Glutamine synthetase</fullName>
        <ecNumber evidence="4">6.3.1.2</ecNumber>
    </recommendedName>
    <alternativeName>
        <fullName evidence="12">Glutamate--ammonia ligase</fullName>
    </alternativeName>
</protein>
<dbReference type="Pfam" id="PF00120">
    <property type="entry name" value="Gln-synt_C"/>
    <property type="match status" value="1"/>
</dbReference>
<dbReference type="Pfam" id="PF03951">
    <property type="entry name" value="Gln-synt_N"/>
    <property type="match status" value="1"/>
</dbReference>
<dbReference type="InterPro" id="IPR008147">
    <property type="entry name" value="Gln_synt_N"/>
</dbReference>
<keyword evidence="9" id="KW-0547">Nucleotide-binding</keyword>
<evidence type="ECO:0000259" key="15">
    <source>
        <dbReference type="PROSITE" id="PS51987"/>
    </source>
</evidence>
<dbReference type="PROSITE" id="PS51986">
    <property type="entry name" value="GS_BETA_GRASP"/>
    <property type="match status" value="1"/>
</dbReference>
<dbReference type="SUPFAM" id="SSF54368">
    <property type="entry name" value="Glutamine synthetase, N-terminal domain"/>
    <property type="match status" value="1"/>
</dbReference>
<dbReference type="AlphaFoldDB" id="A0A0W8E6D1"/>
<comment type="cofactor">
    <cofactor evidence="1">
        <name>Mg(2+)</name>
        <dbReference type="ChEBI" id="CHEBI:18420"/>
    </cofactor>
</comment>
<accession>A0A0W8E6D1</accession>
<dbReference type="GO" id="GO:0004356">
    <property type="term" value="F:glutamine synthetase activity"/>
    <property type="evidence" value="ECO:0007669"/>
    <property type="project" value="UniProtKB-EC"/>
</dbReference>
<dbReference type="Gene3D" id="3.30.590.10">
    <property type="entry name" value="Glutamine synthetase/guanido kinase, catalytic domain"/>
    <property type="match status" value="1"/>
</dbReference>
<dbReference type="PROSITE" id="PS00180">
    <property type="entry name" value="GLNA_1"/>
    <property type="match status" value="1"/>
</dbReference>
<keyword evidence="8" id="KW-0479">Metal-binding</keyword>
<dbReference type="GO" id="GO:0005524">
    <property type="term" value="F:ATP binding"/>
    <property type="evidence" value="ECO:0007669"/>
    <property type="project" value="UniProtKB-KW"/>
</dbReference>
<dbReference type="EMBL" id="LNQE01001856">
    <property type="protein sequence ID" value="KUG04191.1"/>
    <property type="molecule type" value="Genomic_DNA"/>
</dbReference>
<dbReference type="InterPro" id="IPR014746">
    <property type="entry name" value="Gln_synth/guanido_kin_cat_dom"/>
</dbReference>
<evidence type="ECO:0000256" key="13">
    <source>
        <dbReference type="ARBA" id="ARBA00049436"/>
    </source>
</evidence>